<keyword evidence="4" id="KW-0410">Iron transport</keyword>
<feature type="short sequence motif" description="TonB C-terminal box" evidence="13">
    <location>
        <begin position="732"/>
        <end position="749"/>
    </location>
</feature>
<evidence type="ECO:0000256" key="3">
    <source>
        <dbReference type="ARBA" id="ARBA00022452"/>
    </source>
</evidence>
<evidence type="ECO:0000256" key="6">
    <source>
        <dbReference type="ARBA" id="ARBA00022729"/>
    </source>
</evidence>
<dbReference type="InterPro" id="IPR036942">
    <property type="entry name" value="Beta-barrel_TonB_sf"/>
</dbReference>
<dbReference type="InterPro" id="IPR000531">
    <property type="entry name" value="Beta-barrel_TonB"/>
</dbReference>
<keyword evidence="7" id="KW-0408">Iron</keyword>
<evidence type="ECO:0000256" key="1">
    <source>
        <dbReference type="ARBA" id="ARBA00004571"/>
    </source>
</evidence>
<feature type="chain" id="PRO_5047137971" evidence="15">
    <location>
        <begin position="22"/>
        <end position="749"/>
    </location>
</feature>
<keyword evidence="2 12" id="KW-0813">Transport</keyword>
<dbReference type="PROSITE" id="PS52016">
    <property type="entry name" value="TONB_DEPENDENT_REC_3"/>
    <property type="match status" value="1"/>
</dbReference>
<feature type="domain" description="TonB-dependent receptor plug" evidence="17">
    <location>
        <begin position="51"/>
        <end position="160"/>
    </location>
</feature>
<evidence type="ECO:0000256" key="5">
    <source>
        <dbReference type="ARBA" id="ARBA00022692"/>
    </source>
</evidence>
<dbReference type="Pfam" id="PF07715">
    <property type="entry name" value="Plug"/>
    <property type="match status" value="1"/>
</dbReference>
<gene>
    <name evidence="18" type="ORF">QGN17_03195</name>
</gene>
<evidence type="ECO:0000259" key="16">
    <source>
        <dbReference type="Pfam" id="PF00593"/>
    </source>
</evidence>
<dbReference type="SUPFAM" id="SSF56935">
    <property type="entry name" value="Porins"/>
    <property type="match status" value="1"/>
</dbReference>
<evidence type="ECO:0000259" key="17">
    <source>
        <dbReference type="Pfam" id="PF07715"/>
    </source>
</evidence>
<keyword evidence="11 12" id="KW-0998">Cell outer membrane</keyword>
<keyword evidence="9 14" id="KW-0798">TonB box</keyword>
<evidence type="ECO:0000256" key="14">
    <source>
        <dbReference type="RuleBase" id="RU003357"/>
    </source>
</evidence>
<comment type="similarity">
    <text evidence="12 14">Belongs to the TonB-dependent receptor family.</text>
</comment>
<dbReference type="PANTHER" id="PTHR32552">
    <property type="entry name" value="FERRICHROME IRON RECEPTOR-RELATED"/>
    <property type="match status" value="1"/>
</dbReference>
<reference evidence="18" key="1">
    <citation type="submission" date="2023-04" db="EMBL/GenBank/DDBJ databases">
        <title>Sphingomonas sp. MAHUQ-71 isolated from rice field.</title>
        <authorList>
            <person name="Huq M.A."/>
        </authorList>
    </citation>
    <scope>NUCLEOTIDE SEQUENCE</scope>
    <source>
        <strain evidence="18">MAHUQ-71</strain>
    </source>
</reference>
<evidence type="ECO:0000256" key="10">
    <source>
        <dbReference type="ARBA" id="ARBA00023136"/>
    </source>
</evidence>
<evidence type="ECO:0000313" key="18">
    <source>
        <dbReference type="EMBL" id="MDH7637728.1"/>
    </source>
</evidence>
<dbReference type="InterPro" id="IPR037066">
    <property type="entry name" value="Plug_dom_sf"/>
</dbReference>
<evidence type="ECO:0000256" key="7">
    <source>
        <dbReference type="ARBA" id="ARBA00023004"/>
    </source>
</evidence>
<keyword evidence="19" id="KW-1185">Reference proteome</keyword>
<dbReference type="EMBL" id="JARYGZ010000001">
    <property type="protein sequence ID" value="MDH7637728.1"/>
    <property type="molecule type" value="Genomic_DNA"/>
</dbReference>
<evidence type="ECO:0000256" key="15">
    <source>
        <dbReference type="SAM" id="SignalP"/>
    </source>
</evidence>
<dbReference type="PROSITE" id="PS01156">
    <property type="entry name" value="TONB_DEPENDENT_REC_2"/>
    <property type="match status" value="1"/>
</dbReference>
<keyword evidence="8" id="KW-0406">Ion transport</keyword>
<dbReference type="Pfam" id="PF00593">
    <property type="entry name" value="TonB_dep_Rec_b-barrel"/>
    <property type="match status" value="1"/>
</dbReference>
<dbReference type="InterPro" id="IPR039426">
    <property type="entry name" value="TonB-dep_rcpt-like"/>
</dbReference>
<dbReference type="InterPro" id="IPR010917">
    <property type="entry name" value="TonB_rcpt_CS"/>
</dbReference>
<evidence type="ECO:0000256" key="8">
    <source>
        <dbReference type="ARBA" id="ARBA00023065"/>
    </source>
</evidence>
<dbReference type="InterPro" id="IPR012910">
    <property type="entry name" value="Plug_dom"/>
</dbReference>
<keyword evidence="18" id="KW-0675">Receptor</keyword>
<dbReference type="Gene3D" id="2.170.130.10">
    <property type="entry name" value="TonB-dependent receptor, plug domain"/>
    <property type="match status" value="1"/>
</dbReference>
<evidence type="ECO:0000256" key="12">
    <source>
        <dbReference type="PROSITE-ProRule" id="PRU01360"/>
    </source>
</evidence>
<evidence type="ECO:0000256" key="11">
    <source>
        <dbReference type="ARBA" id="ARBA00023237"/>
    </source>
</evidence>
<keyword evidence="10 12" id="KW-0472">Membrane</keyword>
<accession>A0ABT6MZ10</accession>
<comment type="subcellular location">
    <subcellularLocation>
        <location evidence="1 12">Cell outer membrane</location>
        <topology evidence="1 12">Multi-pass membrane protein</topology>
    </subcellularLocation>
</comment>
<feature type="domain" description="TonB-dependent receptor-like beta-barrel" evidence="16">
    <location>
        <begin position="240"/>
        <end position="703"/>
    </location>
</feature>
<comment type="caution">
    <text evidence="18">The sequence shown here is derived from an EMBL/GenBank/DDBJ whole genome shotgun (WGS) entry which is preliminary data.</text>
</comment>
<dbReference type="RefSeq" id="WP_281043070.1">
    <property type="nucleotide sequence ID" value="NZ_JARYGZ010000001.1"/>
</dbReference>
<sequence>MRRPTLLCATSLLAMATPALAQTGTPDTAPAADITVIGHALPLAPSSMPLDAMQPTSVIQSGFIANNIPPLASIDDIIKFQPSVWTSNPNGPGIGKAETMAIRGFQDGQYNVTFDGIPFGDSQDLHHTTSSLFIAHALQQAQIDRGPGSASTIGKATFGGTVGFLSKDPLEHFDVDAYGTAGSFNTFSGGGRVDSGDIGGFRMFAEGQHEKTDGYLTGSAEHRDNLIGKAIYQISPTTKLTALASYNREFQYTTQGATLQEYAKYGDDYGLCKDRTAMCYFGYQPSHYTTDFEYLRLQTSIGPVQIDNQVYHNGFTHKYTESSDASDDNPADDGVTFYSPTDIGKKVATYATDIKGKHTNAVVSAWGDTLRFEAPTKFADFKWGVWFDSQHDKRYSETIDISQGGIPVPGKTGTALSYQYSDLGTTWQPYLEVDFHPVDGLSLNPGIKYTSYERDLHATINKGGANGETDISYHAWQPSIAANYRIAPNWSAYAQVARGFLAPPIDVFQVEDPTDLKPELTWNYQVGTVLHGRRWSLSADAYYIDFSNFLSPVTTIVDGTEESSYVNAGGAIYKGLEFEGQYVLAHGLSFYGNATLNSAKYKHSHATLAEAPKWTAAAGLIYENKHGPFASLIGKWVGPRYGNDNGNVPMDAGYLNGSVAIAAGTIDDPTSRIGTTFSADLAFGWHFDHVAGLLHEVTASVKVGNLFNSHAVMDYAGTQSTTADGEQSPYNLYLRQPGRSVFFNLETHF</sequence>
<dbReference type="Gene3D" id="2.40.170.20">
    <property type="entry name" value="TonB-dependent receptor, beta-barrel domain"/>
    <property type="match status" value="1"/>
</dbReference>
<dbReference type="PANTHER" id="PTHR32552:SF68">
    <property type="entry name" value="FERRICHROME OUTER MEMBRANE TRANSPORTER_PHAGE RECEPTOR"/>
    <property type="match status" value="1"/>
</dbReference>
<evidence type="ECO:0000256" key="2">
    <source>
        <dbReference type="ARBA" id="ARBA00022448"/>
    </source>
</evidence>
<evidence type="ECO:0000313" key="19">
    <source>
        <dbReference type="Proteomes" id="UP001160625"/>
    </source>
</evidence>
<protein>
    <submittedName>
        <fullName evidence="18">TonB-dependent receptor</fullName>
    </submittedName>
</protein>
<proteinExistence type="inferred from homology"/>
<dbReference type="Proteomes" id="UP001160625">
    <property type="component" value="Unassembled WGS sequence"/>
</dbReference>
<evidence type="ECO:0000256" key="13">
    <source>
        <dbReference type="PROSITE-ProRule" id="PRU10144"/>
    </source>
</evidence>
<evidence type="ECO:0000256" key="9">
    <source>
        <dbReference type="ARBA" id="ARBA00023077"/>
    </source>
</evidence>
<feature type="signal peptide" evidence="15">
    <location>
        <begin position="1"/>
        <end position="21"/>
    </location>
</feature>
<organism evidence="18 19">
    <name type="scientific">Sphingomonas oryzagri</name>
    <dbReference type="NCBI Taxonomy" id="3042314"/>
    <lineage>
        <taxon>Bacteria</taxon>
        <taxon>Pseudomonadati</taxon>
        <taxon>Pseudomonadota</taxon>
        <taxon>Alphaproteobacteria</taxon>
        <taxon>Sphingomonadales</taxon>
        <taxon>Sphingomonadaceae</taxon>
        <taxon>Sphingomonas</taxon>
    </lineage>
</organism>
<keyword evidence="6 15" id="KW-0732">Signal</keyword>
<name>A0ABT6MZ10_9SPHN</name>
<keyword evidence="3 12" id="KW-1134">Transmembrane beta strand</keyword>
<keyword evidence="5 12" id="KW-0812">Transmembrane</keyword>
<evidence type="ECO:0000256" key="4">
    <source>
        <dbReference type="ARBA" id="ARBA00022496"/>
    </source>
</evidence>